<sequence length="651" mass="68874">MLYSLIAFAGLVFAGARQATPSDLLSTYDYIVVGSGPGGGPLAARLAIAGKTVLLIEAGDDQAGAAPYEVPALSLQASEYDSMRWDYYVNHFSKLATQAKDSKMTYTTPSGELYIGLNPPARSTPKGILYPRAAALGGCSAHNALISVYPHKSDWDGIATLTGDSSWSSSNMRQYFQRLENCTYGGSVMGHGFSGWLSTSLASLTLVVEDLKLLRIVLNAVVSMGQGGLITYLITSVAGLAGVLLTDLNNDSPSRDSTQGVYQMPIAADDGVRSNPRNFILDTANALKEDGSRKYHLDISLNTLVTKVQFNRTGSRSRAAGVEFIRGQSLYRADPRSGGVRGGVRGSVKAAQEVILAAGSFNTPQLLKLSGIGPRAELSSLGISVVADRPGVGTNLQDRYETTVVGQAASDFAVIHGCTFYRNGASDPCFQKWQNGIGATLKGVYASNGLAVAIVKKSGAAATTDDPDIFMAGAPVYFRGYFDGYSDNATGDATHWSWLVLKAHSRNRAGTVTLRSKDPRDPPVINFNSYNDPAEAALDTAASVEGMRFARGMLASVGGLTEVWPGPAVSDAQLGSWIQNEAWGHHACCTAPIGASTDPMAVLDSQFRVIGVDGLRVVDASAFPKIPGFFIAVPVYMLSEKAADVILNQSS</sequence>
<accession>R8BAT2</accession>
<dbReference type="PIRSF" id="PIRSF000137">
    <property type="entry name" value="Alcohol_oxidase"/>
    <property type="match status" value="1"/>
</dbReference>
<feature type="signal peptide" evidence="3">
    <location>
        <begin position="1"/>
        <end position="19"/>
    </location>
</feature>
<evidence type="ECO:0000313" key="6">
    <source>
        <dbReference type="Proteomes" id="UP000014074"/>
    </source>
</evidence>
<evidence type="ECO:0000313" key="5">
    <source>
        <dbReference type="EMBL" id="EON96433.1"/>
    </source>
</evidence>
<feature type="domain" description="Glucose-methanol-choline oxidoreductase N-terminal" evidence="4">
    <location>
        <begin position="359"/>
        <end position="373"/>
    </location>
</feature>
<dbReference type="InterPro" id="IPR007867">
    <property type="entry name" value="GMC_OxRtase_C"/>
</dbReference>
<dbReference type="OrthoDB" id="269227at2759"/>
<comment type="similarity">
    <text evidence="1">Belongs to the GMC oxidoreductase family.</text>
</comment>
<dbReference type="KEGG" id="tmn:UCRPA7_8064"/>
<dbReference type="EMBL" id="KB933344">
    <property type="protein sequence ID" value="EON96433.1"/>
    <property type="molecule type" value="Genomic_DNA"/>
</dbReference>
<feature type="chain" id="PRO_5004462625" evidence="3">
    <location>
        <begin position="20"/>
        <end position="651"/>
    </location>
</feature>
<dbReference type="Proteomes" id="UP000014074">
    <property type="component" value="Unassembled WGS sequence"/>
</dbReference>
<dbReference type="GeneID" id="19328881"/>
<dbReference type="GO" id="GO:0016614">
    <property type="term" value="F:oxidoreductase activity, acting on CH-OH group of donors"/>
    <property type="evidence" value="ECO:0007669"/>
    <property type="project" value="InterPro"/>
</dbReference>
<evidence type="ECO:0000256" key="1">
    <source>
        <dbReference type="ARBA" id="ARBA00010790"/>
    </source>
</evidence>
<dbReference type="GO" id="GO:0050660">
    <property type="term" value="F:flavin adenine dinucleotide binding"/>
    <property type="evidence" value="ECO:0007669"/>
    <property type="project" value="InterPro"/>
</dbReference>
<dbReference type="InterPro" id="IPR036188">
    <property type="entry name" value="FAD/NAD-bd_sf"/>
</dbReference>
<proteinExistence type="inferred from homology"/>
<feature type="binding site" evidence="2">
    <location>
        <position position="305"/>
    </location>
    <ligand>
        <name>FAD</name>
        <dbReference type="ChEBI" id="CHEBI:57692"/>
    </ligand>
</feature>
<dbReference type="InterPro" id="IPR012132">
    <property type="entry name" value="GMC_OxRdtase"/>
</dbReference>
<organism evidence="5 6">
    <name type="scientific">Phaeoacremonium minimum (strain UCR-PA7)</name>
    <name type="common">Esca disease fungus</name>
    <name type="synonym">Togninia minima</name>
    <dbReference type="NCBI Taxonomy" id="1286976"/>
    <lineage>
        <taxon>Eukaryota</taxon>
        <taxon>Fungi</taxon>
        <taxon>Dikarya</taxon>
        <taxon>Ascomycota</taxon>
        <taxon>Pezizomycotina</taxon>
        <taxon>Sordariomycetes</taxon>
        <taxon>Sordariomycetidae</taxon>
        <taxon>Togniniales</taxon>
        <taxon>Togniniaceae</taxon>
        <taxon>Phaeoacremonium</taxon>
    </lineage>
</organism>
<keyword evidence="3" id="KW-0732">Signal</keyword>
<reference evidence="6" key="1">
    <citation type="journal article" date="2013" name="Genome Announc.">
        <title>Draft genome sequence of the ascomycete Phaeoacremonium aleophilum strain UCR-PA7, a causal agent of the esca disease complex in grapevines.</title>
        <authorList>
            <person name="Blanco-Ulate B."/>
            <person name="Rolshausen P."/>
            <person name="Cantu D."/>
        </authorList>
    </citation>
    <scope>NUCLEOTIDE SEQUENCE [LARGE SCALE GENOMIC DNA]</scope>
    <source>
        <strain evidence="6">UCR-PA7</strain>
    </source>
</reference>
<protein>
    <submittedName>
        <fullName evidence="5">Putative choline dehydrogenase protein</fullName>
    </submittedName>
</protein>
<dbReference type="eggNOG" id="KOG1238">
    <property type="taxonomic scope" value="Eukaryota"/>
</dbReference>
<gene>
    <name evidence="5" type="ORF">UCRPA7_8064</name>
</gene>
<dbReference type="SUPFAM" id="SSF54373">
    <property type="entry name" value="FAD-linked reductases, C-terminal domain"/>
    <property type="match status" value="1"/>
</dbReference>
<comment type="cofactor">
    <cofactor evidence="2">
        <name>FAD</name>
        <dbReference type="ChEBI" id="CHEBI:57692"/>
    </cofactor>
</comment>
<dbReference type="HOGENOM" id="CLU_002865_4_1_1"/>
<dbReference type="AlphaFoldDB" id="R8BAT2"/>
<dbReference type="PANTHER" id="PTHR11552:SF213">
    <property type="entry name" value="DEHYDROGENASE, PUTATIVE-RELATED"/>
    <property type="match status" value="1"/>
</dbReference>
<dbReference type="PANTHER" id="PTHR11552">
    <property type="entry name" value="GLUCOSE-METHANOL-CHOLINE GMC OXIDOREDUCTASE"/>
    <property type="match status" value="1"/>
</dbReference>
<evidence type="ECO:0000259" key="4">
    <source>
        <dbReference type="PROSITE" id="PS00624"/>
    </source>
</evidence>
<dbReference type="RefSeq" id="XP_007918774.1">
    <property type="nucleotide sequence ID" value="XM_007920583.1"/>
</dbReference>
<keyword evidence="2" id="KW-0285">Flavoprotein</keyword>
<dbReference type="Gene3D" id="3.50.50.60">
    <property type="entry name" value="FAD/NAD(P)-binding domain"/>
    <property type="match status" value="1"/>
</dbReference>
<evidence type="ECO:0000256" key="2">
    <source>
        <dbReference type="PIRSR" id="PIRSR000137-2"/>
    </source>
</evidence>
<dbReference type="SUPFAM" id="SSF51905">
    <property type="entry name" value="FAD/NAD(P)-binding domain"/>
    <property type="match status" value="1"/>
</dbReference>
<dbReference type="Gene3D" id="3.30.560.10">
    <property type="entry name" value="Glucose Oxidase, domain 3"/>
    <property type="match status" value="1"/>
</dbReference>
<keyword evidence="2" id="KW-0274">FAD</keyword>
<evidence type="ECO:0000256" key="3">
    <source>
        <dbReference type="SAM" id="SignalP"/>
    </source>
</evidence>
<dbReference type="Pfam" id="PF00732">
    <property type="entry name" value="GMC_oxred_N"/>
    <property type="match status" value="1"/>
</dbReference>
<keyword evidence="6" id="KW-1185">Reference proteome</keyword>
<dbReference type="InterPro" id="IPR000172">
    <property type="entry name" value="GMC_OxRdtase_N"/>
</dbReference>
<name>R8BAT2_PHAM7</name>
<dbReference type="Pfam" id="PF05199">
    <property type="entry name" value="GMC_oxred_C"/>
    <property type="match status" value="1"/>
</dbReference>
<dbReference type="PROSITE" id="PS00624">
    <property type="entry name" value="GMC_OXRED_2"/>
    <property type="match status" value="1"/>
</dbReference>